<evidence type="ECO:0000313" key="2">
    <source>
        <dbReference type="EMBL" id="PJZ75614.1"/>
    </source>
</evidence>
<evidence type="ECO:0008006" key="4">
    <source>
        <dbReference type="Google" id="ProtNLM"/>
    </source>
</evidence>
<keyword evidence="1" id="KW-0732">Signal</keyword>
<proteinExistence type="predicted"/>
<keyword evidence="3" id="KW-1185">Reference proteome</keyword>
<reference evidence="2 3" key="1">
    <citation type="submission" date="2017-07" db="EMBL/GenBank/DDBJ databases">
        <title>Leptospira spp. isolated from tropical soils.</title>
        <authorList>
            <person name="Thibeaux R."/>
            <person name="Iraola G."/>
            <person name="Ferres I."/>
            <person name="Bierque E."/>
            <person name="Girault D."/>
            <person name="Soupe-Gilbert M.-E."/>
            <person name="Picardeau M."/>
            <person name="Goarant C."/>
        </authorList>
    </citation>
    <scope>NUCLEOTIDE SEQUENCE [LARGE SCALE GENOMIC DNA]</scope>
    <source>
        <strain evidence="2 3">ES4-C-A1</strain>
    </source>
</reference>
<comment type="caution">
    <text evidence="2">The sequence shown here is derived from an EMBL/GenBank/DDBJ whole genome shotgun (WGS) entry which is preliminary data.</text>
</comment>
<sequence length="191" mass="21799">MYVKRIVFPILIIFLLSSHLFAGGSQNSAQQECFQNFIRACNSGFDCAWDTVESAFKQDLSALGKFDEFRLERCVSDNIHKRFWLSAYIHSNPTTFKEPERSQRFTLNLTRKVIGTCERNKIQCKLQELHFIAAVNASKLGNSYLASYHKERAIQVANTSCTYFGAKGQEEADIFQSIKTKSALNFTKCPQ</sequence>
<dbReference type="AlphaFoldDB" id="A0A2M9ZUE1"/>
<evidence type="ECO:0000313" key="3">
    <source>
        <dbReference type="Proteomes" id="UP000231843"/>
    </source>
</evidence>
<accession>A0A2M9ZUE1</accession>
<protein>
    <recommendedName>
        <fullName evidence="4">DUF1311 domain-containing protein</fullName>
    </recommendedName>
</protein>
<feature type="signal peptide" evidence="1">
    <location>
        <begin position="1"/>
        <end position="22"/>
    </location>
</feature>
<gene>
    <name evidence="2" type="ORF">CH365_17880</name>
</gene>
<evidence type="ECO:0000256" key="1">
    <source>
        <dbReference type="SAM" id="SignalP"/>
    </source>
</evidence>
<organism evidence="2 3">
    <name type="scientific">Leptospira neocaledonica</name>
    <dbReference type="NCBI Taxonomy" id="2023192"/>
    <lineage>
        <taxon>Bacteria</taxon>
        <taxon>Pseudomonadati</taxon>
        <taxon>Spirochaetota</taxon>
        <taxon>Spirochaetia</taxon>
        <taxon>Leptospirales</taxon>
        <taxon>Leptospiraceae</taxon>
        <taxon>Leptospira</taxon>
    </lineage>
</organism>
<dbReference type="Proteomes" id="UP000231843">
    <property type="component" value="Unassembled WGS sequence"/>
</dbReference>
<feature type="chain" id="PRO_5014974499" description="DUF1311 domain-containing protein" evidence="1">
    <location>
        <begin position="23"/>
        <end position="191"/>
    </location>
</feature>
<name>A0A2M9ZUE1_9LEPT</name>
<dbReference type="RefSeq" id="WP_100769903.1">
    <property type="nucleotide sequence ID" value="NZ_NPEA01000011.1"/>
</dbReference>
<dbReference type="EMBL" id="NPEA01000011">
    <property type="protein sequence ID" value="PJZ75614.1"/>
    <property type="molecule type" value="Genomic_DNA"/>
</dbReference>